<dbReference type="EMBL" id="SCWF01000002">
    <property type="protein sequence ID" value="TDM14930.1"/>
    <property type="molecule type" value="Genomic_DNA"/>
</dbReference>
<organism evidence="1 2">
    <name type="scientific">Macrococcus bovicus</name>
    <dbReference type="NCBI Taxonomy" id="69968"/>
    <lineage>
        <taxon>Bacteria</taxon>
        <taxon>Bacillati</taxon>
        <taxon>Bacillota</taxon>
        <taxon>Bacilli</taxon>
        <taxon>Bacillales</taxon>
        <taxon>Staphylococcaceae</taxon>
        <taxon>Macrococcus</taxon>
    </lineage>
</organism>
<dbReference type="OrthoDB" id="1649489at2"/>
<keyword evidence="2" id="KW-1185">Reference proteome</keyword>
<name>A0A4R6C1C1_9STAP</name>
<comment type="caution">
    <text evidence="1">The sequence shown here is derived from an EMBL/GenBank/DDBJ whole genome shotgun (WGS) entry which is preliminary data.</text>
</comment>
<accession>A0A4R6C1C1</accession>
<sequence>MYLLELHQDMQICTVGLFDSENSVKNWLKSIDYITVDLEKFEDTTYEEYYMEYHSLPVYEEIEWMNSKFILSKYMFSPNEGKIIALWKQIPILSHINGLVNGQMKVSAYVLDNEDAKSYILAYEEMKDYISRYFEKDHIKVEFSGQGSEDGEYLLLDGHFICHLEGSLIDKWRMRRTDELFIEENIG</sequence>
<evidence type="ECO:0000313" key="1">
    <source>
        <dbReference type="EMBL" id="TDM14930.1"/>
    </source>
</evidence>
<dbReference type="Proteomes" id="UP000294843">
    <property type="component" value="Unassembled WGS sequence"/>
</dbReference>
<proteinExistence type="predicted"/>
<reference evidence="1 2" key="1">
    <citation type="submission" date="2019-01" db="EMBL/GenBank/DDBJ databases">
        <title>Draft genome sequences of the type strains of six Macrococcus species.</title>
        <authorList>
            <person name="Mazhar S."/>
            <person name="Altermann E."/>
            <person name="Hill C."/>
            <person name="Mcauliffe O."/>
        </authorList>
    </citation>
    <scope>NUCLEOTIDE SEQUENCE [LARGE SCALE GENOMIC DNA]</scope>
    <source>
        <strain evidence="1 2">ATCC 51825</strain>
    </source>
</reference>
<evidence type="ECO:0000313" key="2">
    <source>
        <dbReference type="Proteomes" id="UP000294843"/>
    </source>
</evidence>
<gene>
    <name evidence="1" type="ORF">ERX55_03045</name>
</gene>
<dbReference type="RefSeq" id="WP_133451124.1">
    <property type="nucleotide sequence ID" value="NZ_SCWF01000002.1"/>
</dbReference>
<protein>
    <submittedName>
        <fullName evidence="1">Uncharacterized protein</fullName>
    </submittedName>
</protein>
<dbReference type="AlphaFoldDB" id="A0A4R6C1C1"/>